<dbReference type="EMBL" id="KV744934">
    <property type="protein sequence ID" value="OCK81074.1"/>
    <property type="molecule type" value="Genomic_DNA"/>
</dbReference>
<sequence length="318" mass="35048">MVNAMMMLAIAAQLLSVTSARRHAKLSVRPYVNANCKGVPSSHDFSIKENCCQDVHLQSVWLGPYKHKYRNEWMHDPKSKCSVKFFKQHGCIGPSQEINHIQSFFTECANPFDHMAMASILFECRPVKGIKHEPATKPRYEMREFALTETRPIDVLTMTAVGQTSVQPSFTEQVYNMRDWEPVPMAERDLALAHTTTLVPNVYNHLQPVCVSCWLDDSGDWGCKGEESAGVNCQGMTAAASVVTNAPKPLTKRTDTNCVYITNPFTTSTSNCAEFISHSIGKDSGLIEIKGPMTKCVNGRDPTLTGIALAVASATTAA</sequence>
<protein>
    <submittedName>
        <fullName evidence="2">Uncharacterized protein</fullName>
    </submittedName>
</protein>
<evidence type="ECO:0000313" key="2">
    <source>
        <dbReference type="EMBL" id="OCK81074.1"/>
    </source>
</evidence>
<accession>A0A8E2JFX0</accession>
<evidence type="ECO:0000313" key="3">
    <source>
        <dbReference type="Proteomes" id="UP000250266"/>
    </source>
</evidence>
<name>A0A8E2JFX0_9PEZI</name>
<reference evidence="2 3" key="1">
    <citation type="journal article" date="2016" name="Nat. Commun.">
        <title>Ectomycorrhizal ecology is imprinted in the genome of the dominant symbiotic fungus Cenococcum geophilum.</title>
        <authorList>
            <consortium name="DOE Joint Genome Institute"/>
            <person name="Peter M."/>
            <person name="Kohler A."/>
            <person name="Ohm R.A."/>
            <person name="Kuo A."/>
            <person name="Krutzmann J."/>
            <person name="Morin E."/>
            <person name="Arend M."/>
            <person name="Barry K.W."/>
            <person name="Binder M."/>
            <person name="Choi C."/>
            <person name="Clum A."/>
            <person name="Copeland A."/>
            <person name="Grisel N."/>
            <person name="Haridas S."/>
            <person name="Kipfer T."/>
            <person name="LaButti K."/>
            <person name="Lindquist E."/>
            <person name="Lipzen A."/>
            <person name="Maire R."/>
            <person name="Meier B."/>
            <person name="Mihaltcheva S."/>
            <person name="Molinier V."/>
            <person name="Murat C."/>
            <person name="Poggeler S."/>
            <person name="Quandt C.A."/>
            <person name="Sperisen C."/>
            <person name="Tritt A."/>
            <person name="Tisserant E."/>
            <person name="Crous P.W."/>
            <person name="Henrissat B."/>
            <person name="Nehls U."/>
            <person name="Egli S."/>
            <person name="Spatafora J.W."/>
            <person name="Grigoriev I.V."/>
            <person name="Martin F.M."/>
        </authorList>
    </citation>
    <scope>NUCLEOTIDE SEQUENCE [LARGE SCALE GENOMIC DNA]</scope>
    <source>
        <strain evidence="2 3">CBS 459.81</strain>
    </source>
</reference>
<proteinExistence type="predicted"/>
<keyword evidence="3" id="KW-1185">Reference proteome</keyword>
<gene>
    <name evidence="2" type="ORF">K432DRAFT_404118</name>
</gene>
<dbReference type="AlphaFoldDB" id="A0A8E2JFX0"/>
<organism evidence="2 3">
    <name type="scientific">Lepidopterella palustris CBS 459.81</name>
    <dbReference type="NCBI Taxonomy" id="1314670"/>
    <lineage>
        <taxon>Eukaryota</taxon>
        <taxon>Fungi</taxon>
        <taxon>Dikarya</taxon>
        <taxon>Ascomycota</taxon>
        <taxon>Pezizomycotina</taxon>
        <taxon>Dothideomycetes</taxon>
        <taxon>Pleosporomycetidae</taxon>
        <taxon>Mytilinidiales</taxon>
        <taxon>Argynnaceae</taxon>
        <taxon>Lepidopterella</taxon>
    </lineage>
</organism>
<feature type="chain" id="PRO_5034898007" evidence="1">
    <location>
        <begin position="21"/>
        <end position="318"/>
    </location>
</feature>
<keyword evidence="1" id="KW-0732">Signal</keyword>
<feature type="signal peptide" evidence="1">
    <location>
        <begin position="1"/>
        <end position="20"/>
    </location>
</feature>
<evidence type="ECO:0000256" key="1">
    <source>
        <dbReference type="SAM" id="SignalP"/>
    </source>
</evidence>
<dbReference type="Proteomes" id="UP000250266">
    <property type="component" value="Unassembled WGS sequence"/>
</dbReference>